<dbReference type="PANTHER" id="PTHR33459:SF6">
    <property type="entry name" value="DICKKOPF N-TERMINAL CYSTEINE-RICH DOMAIN-CONTAINING PROTEIN"/>
    <property type="match status" value="1"/>
</dbReference>
<feature type="transmembrane region" description="Helical" evidence="1">
    <location>
        <begin position="403"/>
        <end position="424"/>
    </location>
</feature>
<keyword evidence="1" id="KW-0472">Membrane</keyword>
<evidence type="ECO:0000313" key="3">
    <source>
        <dbReference type="EMBL" id="KAK5579923.1"/>
    </source>
</evidence>
<feature type="chain" id="PRO_5042905739" description="Dickkopf N-terminal cysteine-rich domain-containing protein" evidence="2">
    <location>
        <begin position="23"/>
        <end position="425"/>
    </location>
</feature>
<name>A0AAN7U202_9MYCE</name>
<dbReference type="EMBL" id="JAVFKY010000003">
    <property type="protein sequence ID" value="KAK5579923.1"/>
    <property type="molecule type" value="Genomic_DNA"/>
</dbReference>
<evidence type="ECO:0000313" key="4">
    <source>
        <dbReference type="Proteomes" id="UP001344447"/>
    </source>
</evidence>
<evidence type="ECO:0000256" key="2">
    <source>
        <dbReference type="SAM" id="SignalP"/>
    </source>
</evidence>
<comment type="caution">
    <text evidence="3">The sequence shown here is derived from an EMBL/GenBank/DDBJ whole genome shotgun (WGS) entry which is preliminary data.</text>
</comment>
<keyword evidence="2" id="KW-0732">Signal</keyword>
<dbReference type="AlphaFoldDB" id="A0AAN7U202"/>
<feature type="signal peptide" evidence="2">
    <location>
        <begin position="1"/>
        <end position="22"/>
    </location>
</feature>
<dbReference type="Proteomes" id="UP001344447">
    <property type="component" value="Unassembled WGS sequence"/>
</dbReference>
<reference evidence="3 4" key="1">
    <citation type="submission" date="2023-11" db="EMBL/GenBank/DDBJ databases">
        <title>Dfirmibasis_genome.</title>
        <authorList>
            <person name="Edelbroek B."/>
            <person name="Kjellin J."/>
            <person name="Jerlstrom-Hultqvist J."/>
            <person name="Soderbom F."/>
        </authorList>
    </citation>
    <scope>NUCLEOTIDE SEQUENCE [LARGE SCALE GENOMIC DNA]</scope>
    <source>
        <strain evidence="3 4">TNS-C-14</strain>
    </source>
</reference>
<keyword evidence="1" id="KW-1133">Transmembrane helix</keyword>
<proteinExistence type="predicted"/>
<dbReference type="InterPro" id="IPR052326">
    <property type="entry name" value="Diff-Dev_Assoc_Protein"/>
</dbReference>
<evidence type="ECO:0008006" key="5">
    <source>
        <dbReference type="Google" id="ProtNLM"/>
    </source>
</evidence>
<organism evidence="3 4">
    <name type="scientific">Dictyostelium firmibasis</name>
    <dbReference type="NCBI Taxonomy" id="79012"/>
    <lineage>
        <taxon>Eukaryota</taxon>
        <taxon>Amoebozoa</taxon>
        <taxon>Evosea</taxon>
        <taxon>Eumycetozoa</taxon>
        <taxon>Dictyostelia</taxon>
        <taxon>Dictyosteliales</taxon>
        <taxon>Dictyosteliaceae</taxon>
        <taxon>Dictyostelium</taxon>
    </lineage>
</organism>
<dbReference type="PANTHER" id="PTHR33459">
    <property type="entry name" value="DD-GDCA PROTEIN"/>
    <property type="match status" value="1"/>
</dbReference>
<keyword evidence="1" id="KW-0812">Transmembrane</keyword>
<accession>A0AAN7U202</accession>
<protein>
    <recommendedName>
        <fullName evidence="5">Dickkopf N-terminal cysteine-rich domain-containing protein</fullName>
    </recommendedName>
</protein>
<sequence length="425" mass="46948">MFLKIKRSQLLLFLYFLKLVNNISIISSLHYGVEQRPSTDLACSLKICSELGEPCGSESHYSGFQCYVEDRCLNGTCVQSVEIGKKCNISSDCILGATCVGEFAHNDDNDDDGDDNINNSNNINIYKAYSLNNSSNEAVKTCQHSFFAEFGDKCKRDSDCLNSLECIDGECSTPSLGCITDFSCSIDSICDRSTKLCVVTPLKEDECFLFRDFSCKDPNLLCAPKSFDISSIGICKKQTEGSPCLTNKFINCDWNLNQWCKPLNPGSLMGNCSVSPSNTSKSCITQADCNFYEMCKCDSSHSGIGYCIPKGSYNFFGSTCKAAINKYLECYHKTNCTDLFSQNPLSCVFRNCPDESECLGTFCIDKMLPVGVCTNRKCKLTLFNTTNGLSNVVPLSSSTSPTIYSTLNFNYLSFLIISLIIIHII</sequence>
<keyword evidence="4" id="KW-1185">Reference proteome</keyword>
<evidence type="ECO:0000256" key="1">
    <source>
        <dbReference type="SAM" id="Phobius"/>
    </source>
</evidence>
<gene>
    <name evidence="3" type="ORF">RB653_009612</name>
</gene>